<dbReference type="Gene3D" id="3.40.50.10860">
    <property type="entry name" value="Leucine Dehydrogenase, chain A, domain 1"/>
    <property type="match status" value="1"/>
</dbReference>
<dbReference type="SUPFAM" id="SSF51735">
    <property type="entry name" value="NAD(P)-binding Rossmann-fold domains"/>
    <property type="match status" value="1"/>
</dbReference>
<evidence type="ECO:0000313" key="12">
    <source>
        <dbReference type="Proteomes" id="UP000019063"/>
    </source>
</evidence>
<dbReference type="PATRIC" id="fig|1317118.6.peg.448"/>
<dbReference type="FunFam" id="3.40.50.10860:FF:000002">
    <property type="entry name" value="Glutamate dehydrogenase"/>
    <property type="match status" value="1"/>
</dbReference>
<sequence>MDRRDALVEKFMQNVRDRNAGQDEFLQAVEEVAADVLTVEKAHSGYADARVLERLTEPDRLIQFRVVWEDDDGAVQINRGWRVQMSNAIGPYKGGLRFHPTVTPSVLKFLAFEQIFKNALTGLPLGGAKGGSDFDPSGRSEAEVMRFCQAFMAELAPHIGPDVDVPAGDINVGTREIGWLFGAYKRQKGLFHGALTGKGPAFGGSILRTEATGYGLVYFVDCMLNAAGESIEGKRIVISGKGNVSTHAAEKAIDQGGIVVTLSDTSGTLYAPDGFSRAAVAWVEERKAAGEDIASPPSEFGLEWKDGALPWGTEANIALPCATQNEMDADAAKAVTDSGVTLLAEGANMPLTSDAIAVLDRAGIVQAPGKAANAGGVAVSGLEMSQNAQGRFMTAEQVDEALRNIMRDIHDTVADEADTEGTSPDYRRGANVAGYRHVARAVCSYGIV</sequence>
<dbReference type="InterPro" id="IPR036291">
    <property type="entry name" value="NAD(P)-bd_dom_sf"/>
</dbReference>
<dbReference type="InterPro" id="IPR014362">
    <property type="entry name" value="Glu_DH"/>
</dbReference>
<dbReference type="PANTHER" id="PTHR43571:SF1">
    <property type="entry name" value="NADP-SPECIFIC GLUTAMATE DEHYDROGENASE 1-RELATED"/>
    <property type="match status" value="1"/>
</dbReference>
<gene>
    <name evidence="11" type="ORF">ATO8_02165</name>
</gene>
<feature type="binding site" evidence="7">
    <location>
        <position position="243"/>
    </location>
    <ligand>
        <name>NAD(+)</name>
        <dbReference type="ChEBI" id="CHEBI:57540"/>
    </ligand>
</feature>
<keyword evidence="12" id="KW-1185">Reference proteome</keyword>
<dbReference type="Proteomes" id="UP000019063">
    <property type="component" value="Unassembled WGS sequence"/>
</dbReference>
<feature type="site" description="Important for catalysis" evidence="8">
    <location>
        <position position="169"/>
    </location>
</feature>
<evidence type="ECO:0000256" key="1">
    <source>
        <dbReference type="ARBA" id="ARBA00006382"/>
    </source>
</evidence>
<accession>W4HPP7</accession>
<feature type="active site" description="Proton donor" evidence="6">
    <location>
        <position position="129"/>
    </location>
</feature>
<protein>
    <recommendedName>
        <fullName evidence="5">Glutamate dehydrogenase</fullName>
    </recommendedName>
</protein>
<evidence type="ECO:0000259" key="10">
    <source>
        <dbReference type="SMART" id="SM00839"/>
    </source>
</evidence>
<comment type="subunit">
    <text evidence="2">Homohexamer.</text>
</comment>
<feature type="binding site" evidence="7">
    <location>
        <position position="114"/>
    </location>
    <ligand>
        <name>substrate</name>
    </ligand>
</feature>
<dbReference type="Pfam" id="PF00208">
    <property type="entry name" value="ELFV_dehydrog"/>
    <property type="match status" value="1"/>
</dbReference>
<dbReference type="EMBL" id="AQQW01000001">
    <property type="protein sequence ID" value="ETW14674.1"/>
    <property type="molecule type" value="Genomic_DNA"/>
</dbReference>
<dbReference type="InterPro" id="IPR006096">
    <property type="entry name" value="Glu/Leu/Phe/Val/Trp_DH_C"/>
</dbReference>
<dbReference type="GO" id="GO:0000166">
    <property type="term" value="F:nucleotide binding"/>
    <property type="evidence" value="ECO:0007669"/>
    <property type="project" value="UniProtKB-KW"/>
</dbReference>
<dbReference type="Gene3D" id="3.40.50.720">
    <property type="entry name" value="NAD(P)-binding Rossmann-like Domain"/>
    <property type="match status" value="1"/>
</dbReference>
<dbReference type="SMART" id="SM00839">
    <property type="entry name" value="ELFV_dehydrog"/>
    <property type="match status" value="1"/>
</dbReference>
<name>W4HPP7_9RHOB</name>
<evidence type="ECO:0000313" key="11">
    <source>
        <dbReference type="EMBL" id="ETW14674.1"/>
    </source>
</evidence>
<dbReference type="InterPro" id="IPR050724">
    <property type="entry name" value="Glu_Leu_Phe_Val_DH"/>
</dbReference>
<comment type="similarity">
    <text evidence="1 5 9">Belongs to the Glu/Leu/Phe/Val dehydrogenases family.</text>
</comment>
<dbReference type="InterPro" id="IPR006095">
    <property type="entry name" value="Glu/Leu/Phe/Val/Trp_DH"/>
</dbReference>
<dbReference type="GO" id="GO:0005829">
    <property type="term" value="C:cytosol"/>
    <property type="evidence" value="ECO:0007669"/>
    <property type="project" value="TreeGrafter"/>
</dbReference>
<dbReference type="NCBIfam" id="NF006929">
    <property type="entry name" value="PRK09414.1"/>
    <property type="match status" value="1"/>
</dbReference>
<dbReference type="InterPro" id="IPR033524">
    <property type="entry name" value="Glu/Leu/Phe/Val_DH_AS"/>
</dbReference>
<dbReference type="FunFam" id="3.40.50.720:FF:000030">
    <property type="entry name" value="Glutamate dehydrogenase"/>
    <property type="match status" value="1"/>
</dbReference>
<dbReference type="GO" id="GO:0006537">
    <property type="term" value="P:glutamate biosynthetic process"/>
    <property type="evidence" value="ECO:0007669"/>
    <property type="project" value="TreeGrafter"/>
</dbReference>
<dbReference type="InterPro" id="IPR046346">
    <property type="entry name" value="Aminoacid_DH-like_N_sf"/>
</dbReference>
<dbReference type="PROSITE" id="PS00074">
    <property type="entry name" value="GLFV_DEHYDROGENASE"/>
    <property type="match status" value="1"/>
</dbReference>
<evidence type="ECO:0000256" key="7">
    <source>
        <dbReference type="PIRSR" id="PIRSR000185-2"/>
    </source>
</evidence>
<dbReference type="PIRSF" id="PIRSF000185">
    <property type="entry name" value="Glu_DH"/>
    <property type="match status" value="1"/>
</dbReference>
<dbReference type="eggNOG" id="COG0334">
    <property type="taxonomic scope" value="Bacteria"/>
</dbReference>
<feature type="binding site" evidence="7">
    <location>
        <position position="93"/>
    </location>
    <ligand>
        <name>substrate</name>
    </ligand>
</feature>
<dbReference type="InterPro" id="IPR006097">
    <property type="entry name" value="Glu/Leu/Phe/Val/Trp_DH_dimer"/>
</dbReference>
<dbReference type="AlphaFoldDB" id="W4HPP7"/>
<feature type="binding site" evidence="7">
    <location>
        <position position="168"/>
    </location>
    <ligand>
        <name>substrate</name>
    </ligand>
</feature>
<dbReference type="GO" id="GO:0004354">
    <property type="term" value="F:glutamate dehydrogenase (NADP+) activity"/>
    <property type="evidence" value="ECO:0007669"/>
    <property type="project" value="UniProtKB-EC"/>
</dbReference>
<reference evidence="11 12" key="1">
    <citation type="journal article" date="2014" name="Antonie Van Leeuwenhoek">
        <title>Roseivivax atlanticus sp. nov., isolated from surface seawater of the Atlantic Ocean.</title>
        <authorList>
            <person name="Li G."/>
            <person name="Lai Q."/>
            <person name="Liu X."/>
            <person name="Sun F."/>
            <person name="Shao Z."/>
        </authorList>
    </citation>
    <scope>NUCLEOTIDE SEQUENCE [LARGE SCALE GENOMIC DNA]</scope>
    <source>
        <strain evidence="11 12">22II-s10s</strain>
    </source>
</reference>
<feature type="binding site" evidence="7">
    <location>
        <position position="380"/>
    </location>
    <ligand>
        <name>substrate</name>
    </ligand>
</feature>
<keyword evidence="3 5" id="KW-0560">Oxidoreductase</keyword>
<comment type="catalytic activity">
    <reaction evidence="4">
        <text>L-glutamate + NADP(+) + H2O = 2-oxoglutarate + NH4(+) + NADPH + H(+)</text>
        <dbReference type="Rhea" id="RHEA:11612"/>
        <dbReference type="ChEBI" id="CHEBI:15377"/>
        <dbReference type="ChEBI" id="CHEBI:15378"/>
        <dbReference type="ChEBI" id="CHEBI:16810"/>
        <dbReference type="ChEBI" id="CHEBI:28938"/>
        <dbReference type="ChEBI" id="CHEBI:29985"/>
        <dbReference type="ChEBI" id="CHEBI:57783"/>
        <dbReference type="ChEBI" id="CHEBI:58349"/>
        <dbReference type="EC" id="1.4.1.4"/>
    </reaction>
</comment>
<dbReference type="SUPFAM" id="SSF53223">
    <property type="entry name" value="Aminoacid dehydrogenase-like, N-terminal domain"/>
    <property type="match status" value="1"/>
</dbReference>
<dbReference type="Gene3D" id="1.10.285.10">
    <property type="entry name" value="Glutamate Dehydrogenase, chain A, domain 3"/>
    <property type="match status" value="2"/>
</dbReference>
<organism evidence="11 12">
    <name type="scientific">Roseivivax marinus</name>
    <dbReference type="NCBI Taxonomy" id="1379903"/>
    <lineage>
        <taxon>Bacteria</taxon>
        <taxon>Pseudomonadati</taxon>
        <taxon>Pseudomonadota</taxon>
        <taxon>Alphaproteobacteria</taxon>
        <taxon>Rhodobacterales</taxon>
        <taxon>Roseobacteraceae</taxon>
        <taxon>Roseivivax</taxon>
    </lineage>
</organism>
<dbReference type="Pfam" id="PF02812">
    <property type="entry name" value="ELFV_dehydrog_N"/>
    <property type="match status" value="1"/>
</dbReference>
<feature type="binding site" evidence="7">
    <location>
        <position position="117"/>
    </location>
    <ligand>
        <name>substrate</name>
    </ligand>
</feature>
<dbReference type="STRING" id="1379903.ATO8_02165"/>
<evidence type="ECO:0000256" key="2">
    <source>
        <dbReference type="ARBA" id="ARBA00011643"/>
    </source>
</evidence>
<evidence type="ECO:0000256" key="8">
    <source>
        <dbReference type="PIRSR" id="PIRSR000185-3"/>
    </source>
</evidence>
<dbReference type="RefSeq" id="WP_043841609.1">
    <property type="nucleotide sequence ID" value="NZ_AQQW01000001.1"/>
</dbReference>
<evidence type="ECO:0000256" key="6">
    <source>
        <dbReference type="PIRSR" id="PIRSR000185-1"/>
    </source>
</evidence>
<evidence type="ECO:0000256" key="5">
    <source>
        <dbReference type="PIRNR" id="PIRNR000185"/>
    </source>
</evidence>
<evidence type="ECO:0000256" key="4">
    <source>
        <dbReference type="ARBA" id="ARBA00048584"/>
    </source>
</evidence>
<evidence type="ECO:0000256" key="3">
    <source>
        <dbReference type="ARBA" id="ARBA00023002"/>
    </source>
</evidence>
<comment type="caution">
    <text evidence="11">The sequence shown here is derived from an EMBL/GenBank/DDBJ whole genome shotgun (WGS) entry which is preliminary data.</text>
</comment>
<feature type="domain" description="Glutamate/phenylalanine/leucine/valine/L-tryptophan dehydrogenase C-terminal" evidence="10">
    <location>
        <begin position="205"/>
        <end position="446"/>
    </location>
</feature>
<proteinExistence type="inferred from homology"/>
<feature type="binding site" evidence="7">
    <location>
        <position position="212"/>
    </location>
    <ligand>
        <name>NAD(+)</name>
        <dbReference type="ChEBI" id="CHEBI:57540"/>
    </ligand>
</feature>
<keyword evidence="7" id="KW-0520">NAD</keyword>
<dbReference type="PANTHER" id="PTHR43571">
    <property type="entry name" value="NADP-SPECIFIC GLUTAMATE DEHYDROGENASE 1-RELATED"/>
    <property type="match status" value="1"/>
</dbReference>
<evidence type="ECO:0000256" key="9">
    <source>
        <dbReference type="RuleBase" id="RU004417"/>
    </source>
</evidence>
<keyword evidence="7" id="KW-0547">Nucleotide-binding</keyword>
<dbReference type="PRINTS" id="PR00082">
    <property type="entry name" value="GLFDHDRGNASE"/>
</dbReference>